<feature type="domain" description="ABC transporter" evidence="5">
    <location>
        <begin position="243"/>
        <end position="496"/>
    </location>
</feature>
<dbReference type="PANTHER" id="PTHR43790:SF9">
    <property type="entry name" value="GALACTOFURANOSE TRANSPORTER ATP-BINDING PROTEIN YTFR"/>
    <property type="match status" value="1"/>
</dbReference>
<evidence type="ECO:0000256" key="1">
    <source>
        <dbReference type="ARBA" id="ARBA00022448"/>
    </source>
</evidence>
<dbReference type="Pfam" id="PF00005">
    <property type="entry name" value="ABC_tran"/>
    <property type="match status" value="2"/>
</dbReference>
<proteinExistence type="predicted"/>
<gene>
    <name evidence="6" type="ORF">DWX41_01065</name>
</gene>
<evidence type="ECO:0000259" key="5">
    <source>
        <dbReference type="PROSITE" id="PS50893"/>
    </source>
</evidence>
<name>A0A3E2X3K8_9FIRM</name>
<keyword evidence="1" id="KW-0813">Transport</keyword>
<dbReference type="SUPFAM" id="SSF52540">
    <property type="entry name" value="P-loop containing nucleoside triphosphate hydrolases"/>
    <property type="match status" value="2"/>
</dbReference>
<dbReference type="GO" id="GO:0016887">
    <property type="term" value="F:ATP hydrolysis activity"/>
    <property type="evidence" value="ECO:0007669"/>
    <property type="project" value="InterPro"/>
</dbReference>
<protein>
    <submittedName>
        <fullName evidence="6">Sugar ABC transporter ATP-binding protein</fullName>
    </submittedName>
</protein>
<keyword evidence="2" id="KW-0677">Repeat</keyword>
<evidence type="ECO:0000313" key="7">
    <source>
        <dbReference type="Proteomes" id="UP000261111"/>
    </source>
</evidence>
<dbReference type="PANTHER" id="PTHR43790">
    <property type="entry name" value="CARBOHYDRATE TRANSPORT ATP-BINDING PROTEIN MG119-RELATED"/>
    <property type="match status" value="1"/>
</dbReference>
<reference evidence="6 7" key="1">
    <citation type="submission" date="2018-08" db="EMBL/GenBank/DDBJ databases">
        <title>A genome reference for cultivated species of the human gut microbiota.</title>
        <authorList>
            <person name="Zou Y."/>
            <person name="Xue W."/>
            <person name="Luo G."/>
        </authorList>
    </citation>
    <scope>NUCLEOTIDE SEQUENCE [LARGE SCALE GENOMIC DNA]</scope>
    <source>
        <strain evidence="6 7">AF19-21</strain>
    </source>
</reference>
<organism evidence="6 7">
    <name type="scientific">Hungatella hathewayi</name>
    <dbReference type="NCBI Taxonomy" id="154046"/>
    <lineage>
        <taxon>Bacteria</taxon>
        <taxon>Bacillati</taxon>
        <taxon>Bacillota</taxon>
        <taxon>Clostridia</taxon>
        <taxon>Lachnospirales</taxon>
        <taxon>Lachnospiraceae</taxon>
        <taxon>Hungatella</taxon>
    </lineage>
</organism>
<dbReference type="CDD" id="cd03216">
    <property type="entry name" value="ABC_Carb_Monos_I"/>
    <property type="match status" value="1"/>
</dbReference>
<dbReference type="SMART" id="SM00382">
    <property type="entry name" value="AAA"/>
    <property type="match status" value="2"/>
</dbReference>
<dbReference type="InterPro" id="IPR050107">
    <property type="entry name" value="ABC_carbohydrate_import_ATPase"/>
</dbReference>
<dbReference type="RefSeq" id="WP_025653654.1">
    <property type="nucleotide sequence ID" value="NZ_QVIA01000001.1"/>
</dbReference>
<dbReference type="EMBL" id="QVIA01000001">
    <property type="protein sequence ID" value="RGC35612.1"/>
    <property type="molecule type" value="Genomic_DNA"/>
</dbReference>
<evidence type="ECO:0000256" key="3">
    <source>
        <dbReference type="ARBA" id="ARBA00022741"/>
    </source>
</evidence>
<dbReference type="Proteomes" id="UP000261111">
    <property type="component" value="Unassembled WGS sequence"/>
</dbReference>
<keyword evidence="3" id="KW-0547">Nucleotide-binding</keyword>
<accession>A0A3E2X3K8</accession>
<dbReference type="GeneID" id="93336178"/>
<dbReference type="InterPro" id="IPR017871">
    <property type="entry name" value="ABC_transporter-like_CS"/>
</dbReference>
<dbReference type="PROSITE" id="PS00211">
    <property type="entry name" value="ABC_TRANSPORTER_1"/>
    <property type="match status" value="1"/>
</dbReference>
<keyword evidence="4 6" id="KW-0067">ATP-binding</keyword>
<dbReference type="Gene3D" id="3.40.50.300">
    <property type="entry name" value="P-loop containing nucleotide triphosphate hydrolases"/>
    <property type="match status" value="2"/>
</dbReference>
<dbReference type="InterPro" id="IPR003593">
    <property type="entry name" value="AAA+_ATPase"/>
</dbReference>
<sequence length="497" mass="55705">MSDYVVQMKGIVKSYGRNEVLHGVDFLLEKGSIHALLGENGTGKTTLMNILTGIIPGNKGEITVDQRVMQVDGTAVEQASEIAFIHQELALINDLNVFENLFLGCEIKKQGKLQKKAMYEKSKEILELMDINLDPKTMVSDLNASYKQVIEIARALMKKAKVIVMDEPTTALTNVEIEHVFKIMNNLREQGVSIIFISHKLNEVVAICDSYTIMRDGCVVQSGRVDGNITEEDLARYMVGKDLNYDELYKDRTIGGEILRTENLSRDREFKDINISVGKGEIVGITGLLGDGRFELMSTVYGCNKDYEGKIYLHNTERKMNHVQKARQARIAYLPRNRKENGIIKDLSVGENATISIIDKIRRGPFIHHKKDKKLVDDYVQQLNIKVKDTGDLITSLSGGNQQKVMLARALSSNPELVILDNPTQGVDIGAKLEIYSIIMKLAEQGVSFVVLSSEAHEVLMLCDRIYVMFHGEMRKEFSREEANEENIMIAATGGTI</sequence>
<dbReference type="CDD" id="cd03215">
    <property type="entry name" value="ABC_Carb_Monos_II"/>
    <property type="match status" value="1"/>
</dbReference>
<evidence type="ECO:0000256" key="4">
    <source>
        <dbReference type="ARBA" id="ARBA00022840"/>
    </source>
</evidence>
<comment type="caution">
    <text evidence="6">The sequence shown here is derived from an EMBL/GenBank/DDBJ whole genome shotgun (WGS) entry which is preliminary data.</text>
</comment>
<dbReference type="InterPro" id="IPR027417">
    <property type="entry name" value="P-loop_NTPase"/>
</dbReference>
<dbReference type="GO" id="GO:0005524">
    <property type="term" value="F:ATP binding"/>
    <property type="evidence" value="ECO:0007669"/>
    <property type="project" value="UniProtKB-KW"/>
</dbReference>
<evidence type="ECO:0000256" key="2">
    <source>
        <dbReference type="ARBA" id="ARBA00022737"/>
    </source>
</evidence>
<dbReference type="PROSITE" id="PS50893">
    <property type="entry name" value="ABC_TRANSPORTER_2"/>
    <property type="match status" value="2"/>
</dbReference>
<dbReference type="AlphaFoldDB" id="A0A3E2X3K8"/>
<feature type="domain" description="ABC transporter" evidence="5">
    <location>
        <begin position="6"/>
        <end position="241"/>
    </location>
</feature>
<dbReference type="InterPro" id="IPR003439">
    <property type="entry name" value="ABC_transporter-like_ATP-bd"/>
</dbReference>
<evidence type="ECO:0000313" key="6">
    <source>
        <dbReference type="EMBL" id="RGC35612.1"/>
    </source>
</evidence>